<protein>
    <submittedName>
        <fullName evidence="7">DNA-binding SARP family transcriptional activator</fullName>
    </submittedName>
</protein>
<dbReference type="InterPro" id="IPR005158">
    <property type="entry name" value="BTAD"/>
</dbReference>
<accession>A0A3E0HI37</accession>
<dbReference type="Pfam" id="PF03704">
    <property type="entry name" value="BTAD"/>
    <property type="match status" value="1"/>
</dbReference>
<dbReference type="GO" id="GO:0006355">
    <property type="term" value="P:regulation of DNA-templated transcription"/>
    <property type="evidence" value="ECO:0007669"/>
    <property type="project" value="InterPro"/>
</dbReference>
<dbReference type="Gene3D" id="3.40.50.300">
    <property type="entry name" value="P-loop containing nucleotide triphosphate hydrolases"/>
    <property type="match status" value="1"/>
</dbReference>
<dbReference type="InterPro" id="IPR027417">
    <property type="entry name" value="P-loop_NTPase"/>
</dbReference>
<evidence type="ECO:0000313" key="7">
    <source>
        <dbReference type="EMBL" id="REH46154.1"/>
    </source>
</evidence>
<dbReference type="SUPFAM" id="SSF48452">
    <property type="entry name" value="TPR-like"/>
    <property type="match status" value="1"/>
</dbReference>
<dbReference type="InterPro" id="IPR011990">
    <property type="entry name" value="TPR-like_helical_dom_sf"/>
</dbReference>
<dbReference type="CDD" id="cd15831">
    <property type="entry name" value="BTAD"/>
    <property type="match status" value="1"/>
</dbReference>
<dbReference type="GO" id="GO:0043531">
    <property type="term" value="F:ADP binding"/>
    <property type="evidence" value="ECO:0007669"/>
    <property type="project" value="InterPro"/>
</dbReference>
<dbReference type="SUPFAM" id="SSF52540">
    <property type="entry name" value="P-loop containing nucleoside triphosphate hydrolases"/>
    <property type="match status" value="1"/>
</dbReference>
<evidence type="ECO:0000256" key="3">
    <source>
        <dbReference type="ARBA" id="ARBA00023125"/>
    </source>
</evidence>
<dbReference type="SMART" id="SM01043">
    <property type="entry name" value="BTAD"/>
    <property type="match status" value="1"/>
</dbReference>
<organism evidence="7 8">
    <name type="scientific">Kutzneria buriramensis</name>
    <dbReference type="NCBI Taxonomy" id="1045776"/>
    <lineage>
        <taxon>Bacteria</taxon>
        <taxon>Bacillati</taxon>
        <taxon>Actinomycetota</taxon>
        <taxon>Actinomycetes</taxon>
        <taxon>Pseudonocardiales</taxon>
        <taxon>Pseudonocardiaceae</taxon>
        <taxon>Kutzneria</taxon>
    </lineage>
</organism>
<dbReference type="PANTHER" id="PTHR35807:SF1">
    <property type="entry name" value="TRANSCRIPTIONAL REGULATOR REDD"/>
    <property type="match status" value="1"/>
</dbReference>
<reference evidence="7 8" key="1">
    <citation type="submission" date="2018-08" db="EMBL/GenBank/DDBJ databases">
        <title>Genomic Encyclopedia of Archaeal and Bacterial Type Strains, Phase II (KMG-II): from individual species to whole genera.</title>
        <authorList>
            <person name="Goeker M."/>
        </authorList>
    </citation>
    <scope>NUCLEOTIDE SEQUENCE [LARGE SCALE GENOMIC DNA]</scope>
    <source>
        <strain evidence="7 8">DSM 45791</strain>
    </source>
</reference>
<feature type="DNA-binding region" description="OmpR/PhoB-type" evidence="5">
    <location>
        <begin position="1"/>
        <end position="103"/>
    </location>
</feature>
<dbReference type="Gene3D" id="1.25.40.10">
    <property type="entry name" value="Tetratricopeptide repeat domain"/>
    <property type="match status" value="1"/>
</dbReference>
<dbReference type="Proteomes" id="UP000256269">
    <property type="component" value="Unassembled WGS sequence"/>
</dbReference>
<dbReference type="GO" id="GO:0000160">
    <property type="term" value="P:phosphorelay signal transduction system"/>
    <property type="evidence" value="ECO:0007669"/>
    <property type="project" value="InterPro"/>
</dbReference>
<dbReference type="Pfam" id="PF00931">
    <property type="entry name" value="NB-ARC"/>
    <property type="match status" value="1"/>
</dbReference>
<sequence>MDHDRTFSFTLLGAVSGYRDGQELALGSPQQRTVLACLLSRDDKPVDIDELIVAIWGEDPPKAALGAARTYVSRLRTILEPDHRDYGGPRLLVSVGTAYILRMPPGSTDVQLVEQDVAAANAARLAGDLSRAHRLLRRAEQRWRGVPLTGLVGPFAEHSRDQLVQRRLTILEKRFELDLILGEAAVAAADIDPLIAAHPLRESLRALQMQALYQCGRRAEALSVFTDVRRVLTDEFGIDPGPRLTEIHERILRSDTGLLPAPSISSTAPAPAQLPADIADFTGRSEFVATLRRQLTATPGTAAPICVVSGIGGAGKTALSVHVAHAVRDQFPDGQLYVDLAGQSPRPVAPRDVLGHFLRSLGVEQPSIPDDQSARAALFRTLLANRKVLLLLDNARDSSQITPLLPGCSGCAVLVTSRARLAGTPATGVDVSTFEPNDAVRLLGKLIGGQRVAAEPESAQQLAALCGHLPLAIRIAACRLQGRPGMRIADIVRRLADERRRLPQLRSGGLDIRSTFQLGYDQLDSTLARAFRILAVPGIESVPLRWAAALLDLPEPDTEDVLDRLIASGMVQATGTGGCRFHDLLRVFASDLGAEIDSDDDRRAALSRLLSFPLTTVSNAYRTQRPGHSTGKRRLGAPPGSGIEFSDFSSAHSRFERERGLMRAVLDQCLRQAPDRQQTVAHVVMTLDPLSEWATRDHESSKAVAW</sequence>
<keyword evidence="2" id="KW-0805">Transcription regulation</keyword>
<dbReference type="AlphaFoldDB" id="A0A3E0HI37"/>
<evidence type="ECO:0000313" key="8">
    <source>
        <dbReference type="Proteomes" id="UP000256269"/>
    </source>
</evidence>
<dbReference type="InterPro" id="IPR036388">
    <property type="entry name" value="WH-like_DNA-bd_sf"/>
</dbReference>
<name>A0A3E0HI37_9PSEU</name>
<dbReference type="EMBL" id="QUNO01000007">
    <property type="protein sequence ID" value="REH46154.1"/>
    <property type="molecule type" value="Genomic_DNA"/>
</dbReference>
<dbReference type="PANTHER" id="PTHR35807">
    <property type="entry name" value="TRANSCRIPTIONAL REGULATOR REDD-RELATED"/>
    <property type="match status" value="1"/>
</dbReference>
<evidence type="ECO:0000256" key="2">
    <source>
        <dbReference type="ARBA" id="ARBA00023015"/>
    </source>
</evidence>
<dbReference type="PROSITE" id="PS51755">
    <property type="entry name" value="OMPR_PHOB"/>
    <property type="match status" value="1"/>
</dbReference>
<keyword evidence="4" id="KW-0804">Transcription</keyword>
<dbReference type="InterPro" id="IPR001867">
    <property type="entry name" value="OmpR/PhoB-type_DNA-bd"/>
</dbReference>
<dbReference type="Gene3D" id="1.10.10.10">
    <property type="entry name" value="Winged helix-like DNA-binding domain superfamily/Winged helix DNA-binding domain"/>
    <property type="match status" value="1"/>
</dbReference>
<comment type="caution">
    <text evidence="7">The sequence shown here is derived from an EMBL/GenBank/DDBJ whole genome shotgun (WGS) entry which is preliminary data.</text>
</comment>
<dbReference type="InterPro" id="IPR016032">
    <property type="entry name" value="Sig_transdc_resp-reg_C-effctor"/>
</dbReference>
<evidence type="ECO:0000256" key="5">
    <source>
        <dbReference type="PROSITE-ProRule" id="PRU01091"/>
    </source>
</evidence>
<evidence type="ECO:0000256" key="1">
    <source>
        <dbReference type="ARBA" id="ARBA00005820"/>
    </source>
</evidence>
<keyword evidence="8" id="KW-1185">Reference proteome</keyword>
<gene>
    <name evidence="7" type="ORF">BCF44_107287</name>
</gene>
<dbReference type="InterPro" id="IPR051677">
    <property type="entry name" value="AfsR-DnrI-RedD_regulator"/>
</dbReference>
<dbReference type="SUPFAM" id="SSF46894">
    <property type="entry name" value="C-terminal effector domain of the bipartite response regulators"/>
    <property type="match status" value="1"/>
</dbReference>
<feature type="domain" description="OmpR/PhoB-type" evidence="6">
    <location>
        <begin position="1"/>
        <end position="103"/>
    </location>
</feature>
<dbReference type="SMART" id="SM00862">
    <property type="entry name" value="Trans_reg_C"/>
    <property type="match status" value="1"/>
</dbReference>
<evidence type="ECO:0000256" key="4">
    <source>
        <dbReference type="ARBA" id="ARBA00023163"/>
    </source>
</evidence>
<keyword evidence="3 5" id="KW-0238">DNA-binding</keyword>
<proteinExistence type="inferred from homology"/>
<dbReference type="InterPro" id="IPR002182">
    <property type="entry name" value="NB-ARC"/>
</dbReference>
<evidence type="ECO:0000259" key="6">
    <source>
        <dbReference type="PROSITE" id="PS51755"/>
    </source>
</evidence>
<dbReference type="GO" id="GO:0003677">
    <property type="term" value="F:DNA binding"/>
    <property type="evidence" value="ECO:0007669"/>
    <property type="project" value="UniProtKB-UniRule"/>
</dbReference>
<dbReference type="PRINTS" id="PR00364">
    <property type="entry name" value="DISEASERSIST"/>
</dbReference>
<comment type="similarity">
    <text evidence="1">Belongs to the AfsR/DnrI/RedD regulatory family.</text>
</comment>
<dbReference type="Pfam" id="PF00486">
    <property type="entry name" value="Trans_reg_C"/>
    <property type="match status" value="1"/>
</dbReference>